<dbReference type="Gene3D" id="3.40.50.1460">
    <property type="match status" value="1"/>
</dbReference>
<gene>
    <name evidence="10" type="primary">gb02309</name>
    <name evidence="10" type="ORF">PR202_gb02309</name>
</gene>
<dbReference type="InterPro" id="IPR046427">
    <property type="entry name" value="Legumain_prodom_sf"/>
</dbReference>
<protein>
    <recommendedName>
        <fullName evidence="9">Legumain prodomain domain-containing protein</fullName>
    </recommendedName>
</protein>
<dbReference type="GO" id="GO:0004197">
    <property type="term" value="F:cysteine-type endopeptidase activity"/>
    <property type="evidence" value="ECO:0007669"/>
    <property type="project" value="InterPro"/>
</dbReference>
<keyword evidence="3" id="KW-0732">Signal</keyword>
<reference evidence="10" key="2">
    <citation type="submission" date="2021-12" db="EMBL/GenBank/DDBJ databases">
        <title>Resequencing data analysis of finger millet.</title>
        <authorList>
            <person name="Hatakeyama M."/>
            <person name="Aluri S."/>
            <person name="Balachadran M.T."/>
            <person name="Sivarajan S.R."/>
            <person name="Poveda L."/>
            <person name="Shimizu-Inatsugi R."/>
            <person name="Schlapbach R."/>
            <person name="Sreeman S.M."/>
            <person name="Shimizu K.K."/>
        </authorList>
    </citation>
    <scope>NUCLEOTIDE SEQUENCE</scope>
</reference>
<proteinExistence type="inferred from homology"/>
<evidence type="ECO:0000256" key="2">
    <source>
        <dbReference type="ARBA" id="ARBA00022670"/>
    </source>
</evidence>
<dbReference type="EMBL" id="BQKI01000071">
    <property type="protein sequence ID" value="GJN15398.1"/>
    <property type="molecule type" value="Genomic_DNA"/>
</dbReference>
<organism evidence="10 11">
    <name type="scientific">Eleusine coracana subsp. coracana</name>
    <dbReference type="NCBI Taxonomy" id="191504"/>
    <lineage>
        <taxon>Eukaryota</taxon>
        <taxon>Viridiplantae</taxon>
        <taxon>Streptophyta</taxon>
        <taxon>Embryophyta</taxon>
        <taxon>Tracheophyta</taxon>
        <taxon>Spermatophyta</taxon>
        <taxon>Magnoliopsida</taxon>
        <taxon>Liliopsida</taxon>
        <taxon>Poales</taxon>
        <taxon>Poaceae</taxon>
        <taxon>PACMAD clade</taxon>
        <taxon>Chloridoideae</taxon>
        <taxon>Cynodonteae</taxon>
        <taxon>Eleusininae</taxon>
        <taxon>Eleusine</taxon>
    </lineage>
</organism>
<dbReference type="Pfam" id="PF20985">
    <property type="entry name" value="Legum_prodom"/>
    <property type="match status" value="1"/>
</dbReference>
<dbReference type="PANTHER" id="PTHR12000:SF19">
    <property type="entry name" value="VACUOLAR-PROCESSING ENZYME"/>
    <property type="match status" value="1"/>
</dbReference>
<evidence type="ECO:0000313" key="10">
    <source>
        <dbReference type="EMBL" id="GJN15398.1"/>
    </source>
</evidence>
<feature type="active site" description="Nucleophile" evidence="8">
    <location>
        <position position="142"/>
    </location>
</feature>
<dbReference type="Gene3D" id="1.10.132.130">
    <property type="match status" value="1"/>
</dbReference>
<evidence type="ECO:0000256" key="8">
    <source>
        <dbReference type="PIRSR" id="PIRSR019663-1"/>
    </source>
</evidence>
<sequence>MKKGGLKDENIIVFMYDDIANNPDNPRPGVIINHPTGGDVYAGVPKDYTGEDVNVKNFLAVLLGDRSAVTGGGSGKVVHSGPEDHIFVYYSDHGGPGVLGMPSDDYLYAKDLVDTLKKKHASGAAGAGTGGYKSMVFYLEACESGSIFEGLLPSDINVYATTASNTEESSWGTYCPGDQQGSPPPEFDTCLGDLYSVAWMEDSDGHNLRSESVKQQYEVVKERTSGNGSYSLGSHVMQYGDMKQSTQSLYTFMGTNPANDQKANTYLDPHNSRQFFSSSGAVNQRDADLVYFWQKFRKFAEGTAEKREARKRLLQVMARRSQVDSSIDLIGGLLFGSDESSNKVLIVRPAGQPLADDWDCLKSMVSTYQDHCGSLAQYGMKHMRSFANICNAGVTTEAMAKVAAQACVAVVHSSDSISS</sequence>
<dbReference type="CDD" id="cd21115">
    <property type="entry name" value="legumain_C"/>
    <property type="match status" value="1"/>
</dbReference>
<evidence type="ECO:0000256" key="3">
    <source>
        <dbReference type="ARBA" id="ARBA00022729"/>
    </source>
</evidence>
<evidence type="ECO:0000256" key="5">
    <source>
        <dbReference type="ARBA" id="ARBA00022807"/>
    </source>
</evidence>
<keyword evidence="5" id="KW-0788">Thiol protease</keyword>
<name>A0AAV5DYN0_ELECO</name>
<dbReference type="PRINTS" id="PR00776">
    <property type="entry name" value="HEMOGLOBNASE"/>
</dbReference>
<comment type="similarity">
    <text evidence="1">Belongs to the peptidase C13 family.</text>
</comment>
<dbReference type="GO" id="GO:0006624">
    <property type="term" value="P:vacuolar protein processing"/>
    <property type="evidence" value="ECO:0007669"/>
    <property type="project" value="TreeGrafter"/>
</dbReference>
<dbReference type="Pfam" id="PF01650">
    <property type="entry name" value="Peptidase_C13"/>
    <property type="match status" value="1"/>
</dbReference>
<evidence type="ECO:0000259" key="9">
    <source>
        <dbReference type="Pfam" id="PF20985"/>
    </source>
</evidence>
<evidence type="ECO:0000256" key="7">
    <source>
        <dbReference type="ARBA" id="ARBA00023180"/>
    </source>
</evidence>
<dbReference type="FunFam" id="1.10.132.130:FF:000001">
    <property type="entry name" value="Vacuolar-processing enzyme beta-isozyme"/>
    <property type="match status" value="1"/>
</dbReference>
<feature type="active site" evidence="8">
    <location>
        <position position="93"/>
    </location>
</feature>
<dbReference type="PIRSF" id="PIRSF019663">
    <property type="entry name" value="Legumain"/>
    <property type="match status" value="1"/>
</dbReference>
<evidence type="ECO:0000256" key="4">
    <source>
        <dbReference type="ARBA" id="ARBA00022801"/>
    </source>
</evidence>
<evidence type="ECO:0000313" key="11">
    <source>
        <dbReference type="Proteomes" id="UP001054889"/>
    </source>
</evidence>
<dbReference type="InterPro" id="IPR043577">
    <property type="entry name" value="AE"/>
</dbReference>
<dbReference type="PANTHER" id="PTHR12000">
    <property type="entry name" value="HEMOGLOBINASE FAMILY MEMBER"/>
    <property type="match status" value="1"/>
</dbReference>
<dbReference type="GO" id="GO:0051603">
    <property type="term" value="P:proteolysis involved in protein catabolic process"/>
    <property type="evidence" value="ECO:0007669"/>
    <property type="project" value="InterPro"/>
</dbReference>
<dbReference type="Proteomes" id="UP001054889">
    <property type="component" value="Unassembled WGS sequence"/>
</dbReference>
<keyword evidence="11" id="KW-1185">Reference proteome</keyword>
<reference evidence="10" key="1">
    <citation type="journal article" date="2018" name="DNA Res.">
        <title>Multiple hybrid de novo genome assembly of finger millet, an orphan allotetraploid crop.</title>
        <authorList>
            <person name="Hatakeyama M."/>
            <person name="Aluri S."/>
            <person name="Balachadran M.T."/>
            <person name="Sivarajan S.R."/>
            <person name="Patrignani A."/>
            <person name="Gruter S."/>
            <person name="Poveda L."/>
            <person name="Shimizu-Inatsugi R."/>
            <person name="Baeten J."/>
            <person name="Francoijs K.J."/>
            <person name="Nataraja K.N."/>
            <person name="Reddy Y.A.N."/>
            <person name="Phadnis S."/>
            <person name="Ravikumar R.L."/>
            <person name="Schlapbach R."/>
            <person name="Sreeman S.M."/>
            <person name="Shimizu K.K."/>
        </authorList>
    </citation>
    <scope>NUCLEOTIDE SEQUENCE</scope>
</reference>
<feature type="domain" description="Legumain prodomain" evidence="9">
    <location>
        <begin position="311"/>
        <end position="407"/>
    </location>
</feature>
<keyword evidence="4" id="KW-0378">Hydrolase</keyword>
<dbReference type="AlphaFoldDB" id="A0AAV5DYN0"/>
<accession>A0AAV5DYN0</accession>
<dbReference type="InterPro" id="IPR001096">
    <property type="entry name" value="Peptidase_C13"/>
</dbReference>
<evidence type="ECO:0000256" key="6">
    <source>
        <dbReference type="ARBA" id="ARBA00023157"/>
    </source>
</evidence>
<dbReference type="GO" id="GO:0005773">
    <property type="term" value="C:vacuole"/>
    <property type="evidence" value="ECO:0007669"/>
    <property type="project" value="GOC"/>
</dbReference>
<keyword evidence="7" id="KW-0325">Glycoprotein</keyword>
<evidence type="ECO:0000256" key="1">
    <source>
        <dbReference type="ARBA" id="ARBA00009941"/>
    </source>
</evidence>
<comment type="caution">
    <text evidence="10">The sequence shown here is derived from an EMBL/GenBank/DDBJ whole genome shotgun (WGS) entry which is preliminary data.</text>
</comment>
<keyword evidence="2" id="KW-0645">Protease</keyword>
<dbReference type="InterPro" id="IPR048501">
    <property type="entry name" value="Legum_prodom"/>
</dbReference>
<keyword evidence="6" id="KW-1015">Disulfide bond</keyword>
<dbReference type="PIRSF" id="PIRSF500139">
    <property type="entry name" value="AE"/>
    <property type="match status" value="1"/>
</dbReference>
<dbReference type="FunFam" id="3.40.50.1460:FF:000005">
    <property type="entry name" value="Vacuolar-processing enzyme beta-isozyme"/>
    <property type="match status" value="1"/>
</dbReference>